<dbReference type="PANTHER" id="PTHR30153">
    <property type="entry name" value="REPLICATIVE DNA HELICASE DNAB"/>
    <property type="match status" value="1"/>
</dbReference>
<dbReference type="EMBL" id="CP062006">
    <property type="protein sequence ID" value="QTC88018.1"/>
    <property type="molecule type" value="Genomic_DNA"/>
</dbReference>
<evidence type="ECO:0000313" key="4">
    <source>
        <dbReference type="Proteomes" id="UP000663942"/>
    </source>
</evidence>
<dbReference type="InterPro" id="IPR007694">
    <property type="entry name" value="DNA_helicase_DnaB-like_C"/>
</dbReference>
<evidence type="ECO:0000313" key="3">
    <source>
        <dbReference type="EMBL" id="QTC88018.1"/>
    </source>
</evidence>
<dbReference type="SUPFAM" id="SSF52540">
    <property type="entry name" value="P-loop containing nucleoside triphosphate hydrolases"/>
    <property type="match status" value="1"/>
</dbReference>
<dbReference type="Pfam" id="PF03796">
    <property type="entry name" value="DnaB_C"/>
    <property type="match status" value="1"/>
</dbReference>
<dbReference type="InterPro" id="IPR027417">
    <property type="entry name" value="P-loop_NTPase"/>
</dbReference>
<protein>
    <submittedName>
        <fullName evidence="3">DnaB-like helicase C-terminal domain-containing protein</fullName>
    </submittedName>
</protein>
<gene>
    <name evidence="3" type="ORF">IFE19_01000</name>
</gene>
<accession>A0ABX7SKK6</accession>
<dbReference type="Gene3D" id="3.40.50.300">
    <property type="entry name" value="P-loop containing nucleotide triphosphate hydrolases"/>
    <property type="match status" value="1"/>
</dbReference>
<dbReference type="PROSITE" id="PS51199">
    <property type="entry name" value="SF4_HELICASE"/>
    <property type="match status" value="1"/>
</dbReference>
<evidence type="ECO:0000256" key="1">
    <source>
        <dbReference type="SAM" id="MobiDB-lite"/>
    </source>
</evidence>
<dbReference type="Proteomes" id="UP000663942">
    <property type="component" value="Chromosome"/>
</dbReference>
<feature type="domain" description="SF4 helicase" evidence="2">
    <location>
        <begin position="34"/>
        <end position="258"/>
    </location>
</feature>
<feature type="compositionally biased region" description="Basic and acidic residues" evidence="1">
    <location>
        <begin position="274"/>
        <end position="285"/>
    </location>
</feature>
<organism evidence="3 4">
    <name type="scientific">Brevundimonas pondensis</name>
    <dbReference type="NCBI Taxonomy" id="2774189"/>
    <lineage>
        <taxon>Bacteria</taxon>
        <taxon>Pseudomonadati</taxon>
        <taxon>Pseudomonadota</taxon>
        <taxon>Alphaproteobacteria</taxon>
        <taxon>Caulobacterales</taxon>
        <taxon>Caulobacteraceae</taxon>
        <taxon>Brevundimonas</taxon>
    </lineage>
</organism>
<dbReference type="PANTHER" id="PTHR30153:SF2">
    <property type="entry name" value="REPLICATIVE DNA HELICASE"/>
    <property type="match status" value="1"/>
</dbReference>
<sequence>MERESAEIAETSSIETAWIDAGDMLDQAIAIARARDGAVNYPIGLQSVDEKLRGLNAGEVTVIAGWTGMGKTVAGMQVAKGCASVGLGVAYFSLEMSEVPMAMRMACDVVYDRTAAAYGGVTSNITIDRAIAGDLKPHEWERLNEARATIRRWPISYDMRPNLTVAQIQAAVVRLHRVWKRQGIRPGPVIVDHIGKVKPSQERRGNVTAETRDVSNDLNAMAKRLGVPVVILSQLNRTVDQGPSKDKRPTLSSVKDSGAVVEDARQRALLCPHRAGDRRHPDLAERQPSGAACARERQ</sequence>
<dbReference type="RefSeq" id="WP_207824923.1">
    <property type="nucleotide sequence ID" value="NZ_CP062006.1"/>
</dbReference>
<proteinExistence type="predicted"/>
<keyword evidence="4" id="KW-1185">Reference proteome</keyword>
<evidence type="ECO:0000259" key="2">
    <source>
        <dbReference type="PROSITE" id="PS51199"/>
    </source>
</evidence>
<reference evidence="3 4" key="1">
    <citation type="submission" date="2020-09" db="EMBL/GenBank/DDBJ databases">
        <title>Brevundimonas sp. LVF1 isolated from an oligotrophic pond in Goettingen, Germany.</title>
        <authorList>
            <person name="Friedrich I."/>
            <person name="Klassen A."/>
            <person name="Neubauer H."/>
            <person name="Schneider D."/>
            <person name="Hertel R."/>
            <person name="Daniel R."/>
        </authorList>
    </citation>
    <scope>NUCLEOTIDE SEQUENCE [LARGE SCALE GENOMIC DNA]</scope>
    <source>
        <strain evidence="3 4">LVF1</strain>
    </source>
</reference>
<feature type="region of interest" description="Disordered" evidence="1">
    <location>
        <begin position="238"/>
        <end position="298"/>
    </location>
</feature>
<name>A0ABX7SKK6_9CAUL</name>